<dbReference type="PANTHER" id="PTHR11851:SF49">
    <property type="entry name" value="MITOCHONDRIAL-PROCESSING PEPTIDASE SUBUNIT ALPHA"/>
    <property type="match status" value="1"/>
</dbReference>
<keyword evidence="4" id="KW-1185">Reference proteome</keyword>
<feature type="domain" description="Peptidase M16 C-terminal" evidence="2">
    <location>
        <begin position="66"/>
        <end position="237"/>
    </location>
</feature>
<comment type="caution">
    <text evidence="3">The sequence shown here is derived from an EMBL/GenBank/DDBJ whole genome shotgun (WGS) entry which is preliminary data.</text>
</comment>
<feature type="non-terminal residue" evidence="3">
    <location>
        <position position="1"/>
    </location>
</feature>
<reference evidence="3" key="1">
    <citation type="submission" date="2022-06" db="EMBL/GenBank/DDBJ databases">
        <title>New cyanobacteria of genus Symplocastrum in benthos of Lake Baikal.</title>
        <authorList>
            <person name="Sorokovikova E."/>
            <person name="Tikhonova I."/>
            <person name="Krasnopeev A."/>
            <person name="Evseev P."/>
            <person name="Gladkikh A."/>
            <person name="Belykh O."/>
        </authorList>
    </citation>
    <scope>NUCLEOTIDE SEQUENCE</scope>
    <source>
        <strain evidence="3">BBK-W-15</strain>
    </source>
</reference>
<evidence type="ECO:0000313" key="4">
    <source>
        <dbReference type="Proteomes" id="UP001204953"/>
    </source>
</evidence>
<dbReference type="InterPro" id="IPR011249">
    <property type="entry name" value="Metalloenz_LuxS/M16"/>
</dbReference>
<dbReference type="InterPro" id="IPR050361">
    <property type="entry name" value="MPP/UQCRC_Complex"/>
</dbReference>
<accession>A0AAE3KSF0</accession>
<dbReference type="Pfam" id="PF05193">
    <property type="entry name" value="Peptidase_M16_C"/>
    <property type="match status" value="1"/>
</dbReference>
<comment type="similarity">
    <text evidence="1">Belongs to the peptidase M16 family.</text>
</comment>
<sequence>ALRAGMRRPALGGADVKRGKGGIHEEMAINKERPFWVLYENCVEKHFGSHPLSHRVLGTTESISALQRDQMQGYFDARYSADNTVVSFAGKIDFDRAIEQVEVLCAGWQSTRPRRDNAAPPIKGGTLDLHDDKVNRAYILALCEAPAQNDDRRYAAGLLAQLLGSADNSLLHWSLIETGIAEEAQSSYSGHDGFGEYFVFASGDPERADEIWEITKAQMTSVRDKAQEKDLILLRNKLATAVTLGAERPLDRMHRLGQMWTARAEYRPLEEDLARINSVTIQDIRELSAMFPLVPRTLGTLTPPIKN</sequence>
<dbReference type="AlphaFoldDB" id="A0AAE3KSF0"/>
<evidence type="ECO:0000256" key="1">
    <source>
        <dbReference type="ARBA" id="ARBA00007261"/>
    </source>
</evidence>
<dbReference type="Gene3D" id="3.30.830.10">
    <property type="entry name" value="Metalloenzyme, LuxS/M16 peptidase-like"/>
    <property type="match status" value="2"/>
</dbReference>
<dbReference type="SUPFAM" id="SSF63411">
    <property type="entry name" value="LuxS/MPP-like metallohydrolase"/>
    <property type="match status" value="2"/>
</dbReference>
<organism evidence="3 4">
    <name type="scientific">Limnofasciculus baicalensis BBK-W-15</name>
    <dbReference type="NCBI Taxonomy" id="2699891"/>
    <lineage>
        <taxon>Bacteria</taxon>
        <taxon>Bacillati</taxon>
        <taxon>Cyanobacteriota</taxon>
        <taxon>Cyanophyceae</taxon>
        <taxon>Coleofasciculales</taxon>
        <taxon>Coleofasciculaceae</taxon>
        <taxon>Limnofasciculus</taxon>
        <taxon>Limnofasciculus baicalensis</taxon>
    </lineage>
</organism>
<dbReference type="RefSeq" id="WP_254015275.1">
    <property type="nucleotide sequence ID" value="NZ_JAMZMM010000663.1"/>
</dbReference>
<gene>
    <name evidence="3" type="ORF">NJ959_29490</name>
</gene>
<evidence type="ECO:0000259" key="2">
    <source>
        <dbReference type="Pfam" id="PF05193"/>
    </source>
</evidence>
<proteinExistence type="inferred from homology"/>
<dbReference type="GO" id="GO:0046872">
    <property type="term" value="F:metal ion binding"/>
    <property type="evidence" value="ECO:0007669"/>
    <property type="project" value="InterPro"/>
</dbReference>
<evidence type="ECO:0000313" key="3">
    <source>
        <dbReference type="EMBL" id="MCP2732568.1"/>
    </source>
</evidence>
<dbReference type="InterPro" id="IPR007863">
    <property type="entry name" value="Peptidase_M16_C"/>
</dbReference>
<dbReference type="EMBL" id="JAMZMM010000663">
    <property type="protein sequence ID" value="MCP2732568.1"/>
    <property type="molecule type" value="Genomic_DNA"/>
</dbReference>
<protein>
    <submittedName>
        <fullName evidence="3">Insulinase family protein</fullName>
    </submittedName>
</protein>
<name>A0AAE3KSF0_9CYAN</name>
<dbReference type="PANTHER" id="PTHR11851">
    <property type="entry name" value="METALLOPROTEASE"/>
    <property type="match status" value="1"/>
</dbReference>
<dbReference type="Proteomes" id="UP001204953">
    <property type="component" value="Unassembled WGS sequence"/>
</dbReference>